<sequence length="548" mass="67097">MENQNNQIPLKTELNKLLRTSNKIQVEKLFDQFPKVLKKNYCLCQDRKSFSLNKGRRYINKNFYKFGDYNCKSFITFLTPNQTKQEFKLNKIQILEKFLNSNEKNILELVTQNKKKTQDLKVIEERLNIIIDLKNSIQLLNSQETNLNNYIFQLENNFEIQMNFCSQDFEKLKSKLLEMKNFLFIQINNFENFNKKNSSDLKKKINQLKNQSTIIESQFQEMNENEKKNSVIENIFYRNSKPKKKYIFKEIKEKIRKDRLKLRKKFVDEKFVDEAIENILSTCIQIDEITIKNYLGDSIFYDFKRDTYWSKRHPTQKESKIIFKEIKNEHRKLEKIISKFMENYVFSKHNFGKYFCSRKLKNKFWAALHIEFEKITWFKRLRIMKKKLKKLKTDKNYYTDFQNQIMRNHLFEWENRKYGKNTDCRTHSEKHNFQKFDIIKAEEIVHFLKDIYNENNNNLEILNIQEDPENDNNNEETTKEKEKKNFKEKENIQNFKEKETEQSKNKRKRQITNENEFEKNKFQNIKKKKMITRILVVKKTIHRRNRKK</sequence>
<feature type="compositionally biased region" description="Basic and acidic residues" evidence="2">
    <location>
        <begin position="476"/>
        <end position="504"/>
    </location>
</feature>
<feature type="coiled-coil region" evidence="1">
    <location>
        <begin position="198"/>
        <end position="225"/>
    </location>
</feature>
<evidence type="ECO:0000313" key="4">
    <source>
        <dbReference type="Proteomes" id="UP001150062"/>
    </source>
</evidence>
<keyword evidence="4" id="KW-1185">Reference proteome</keyword>
<evidence type="ECO:0000313" key="3">
    <source>
        <dbReference type="EMBL" id="KAJ6227823.1"/>
    </source>
</evidence>
<comment type="caution">
    <text evidence="3">The sequence shown here is derived from an EMBL/GenBank/DDBJ whole genome shotgun (WGS) entry which is preliminary data.</text>
</comment>
<reference evidence="3" key="1">
    <citation type="submission" date="2022-08" db="EMBL/GenBank/DDBJ databases">
        <title>Novel sulfate-reducing endosymbionts in the free-living metamonad Anaeramoeba.</title>
        <authorList>
            <person name="Jerlstrom-Hultqvist J."/>
            <person name="Cepicka I."/>
            <person name="Gallot-Lavallee L."/>
            <person name="Salas-Leiva D."/>
            <person name="Curtis B.A."/>
            <person name="Zahonova K."/>
            <person name="Pipaliya S."/>
            <person name="Dacks J."/>
            <person name="Roger A.J."/>
        </authorList>
    </citation>
    <scope>NUCLEOTIDE SEQUENCE</scope>
    <source>
        <strain evidence="3">Schooner1</strain>
    </source>
</reference>
<keyword evidence="1" id="KW-0175">Coiled coil</keyword>
<accession>A0ABQ8X867</accession>
<feature type="region of interest" description="Disordered" evidence="2">
    <location>
        <begin position="465"/>
        <end position="523"/>
    </location>
</feature>
<evidence type="ECO:0000256" key="1">
    <source>
        <dbReference type="SAM" id="Coils"/>
    </source>
</evidence>
<protein>
    <submittedName>
        <fullName evidence="3">Uncharacterized protein</fullName>
    </submittedName>
</protein>
<gene>
    <name evidence="3" type="ORF">M0813_09483</name>
</gene>
<evidence type="ECO:0000256" key="2">
    <source>
        <dbReference type="SAM" id="MobiDB-lite"/>
    </source>
</evidence>
<proteinExistence type="predicted"/>
<dbReference type="EMBL" id="JAOAOG010000332">
    <property type="protein sequence ID" value="KAJ6227823.1"/>
    <property type="molecule type" value="Genomic_DNA"/>
</dbReference>
<organism evidence="3 4">
    <name type="scientific">Anaeramoeba flamelloides</name>
    <dbReference type="NCBI Taxonomy" id="1746091"/>
    <lineage>
        <taxon>Eukaryota</taxon>
        <taxon>Metamonada</taxon>
        <taxon>Anaeramoebidae</taxon>
        <taxon>Anaeramoeba</taxon>
    </lineage>
</organism>
<dbReference type="Proteomes" id="UP001150062">
    <property type="component" value="Unassembled WGS sequence"/>
</dbReference>
<name>A0ABQ8X867_9EUKA</name>